<dbReference type="PANTHER" id="PTHR43875">
    <property type="entry name" value="MALTODEXTRIN IMPORT ATP-BINDING PROTEIN MSMX"/>
    <property type="match status" value="1"/>
</dbReference>
<sequence>MTSATSLRHPTPEHSAATRRVGVRCTNLSKAFERSANPALDNVSLDIPPGSITVLLGPSGCGKTTLLRCISGLEQPSAGRIEIDDTDVTETAAEDRGVAMVFQNYALYPNKTVLANIEFPLRMAGIDRITRRRRATQLAQMLQVGELLDRKPAQLSGGQRQRVGIGRALVREPDVLLMDEPFSNLDAELRTTMRAELLTLQRQLGTTIVFVTHDQIEALAIADQLVIMRGGRIEQAGPPEHVFNNPATEFVATFLGGMNILPTDLPYPTFTNPPSKRFGVRPHDLHHGHGASPDLHLPAHVTLSELHGRDRVLHLDIAGHHVRMLTDAADRPHGDITVHARRSDLIFFRENGARVDN</sequence>
<protein>
    <submittedName>
        <fullName evidence="5">ABC transporter ATP-binding protein</fullName>
    </submittedName>
</protein>
<keyword evidence="1" id="KW-0813">Transport</keyword>
<dbReference type="InterPro" id="IPR027417">
    <property type="entry name" value="P-loop_NTPase"/>
</dbReference>
<evidence type="ECO:0000256" key="3">
    <source>
        <dbReference type="ARBA" id="ARBA00022840"/>
    </source>
</evidence>
<evidence type="ECO:0000256" key="1">
    <source>
        <dbReference type="ARBA" id="ARBA00022448"/>
    </source>
</evidence>
<dbReference type="RefSeq" id="WP_387255150.1">
    <property type="nucleotide sequence ID" value="NZ_JBIALX010000019.1"/>
</dbReference>
<dbReference type="SUPFAM" id="SSF52540">
    <property type="entry name" value="P-loop containing nucleoside triphosphate hydrolases"/>
    <property type="match status" value="1"/>
</dbReference>
<name>A0ABW6NTU2_9NOCA</name>
<organism evidence="5 6">
    <name type="scientific">Nocardia africana</name>
    <dbReference type="NCBI Taxonomy" id="134964"/>
    <lineage>
        <taxon>Bacteria</taxon>
        <taxon>Bacillati</taxon>
        <taxon>Actinomycetota</taxon>
        <taxon>Actinomycetes</taxon>
        <taxon>Mycobacteriales</taxon>
        <taxon>Nocardiaceae</taxon>
        <taxon>Nocardia</taxon>
    </lineage>
</organism>
<accession>A0ABW6NTU2</accession>
<dbReference type="InterPro" id="IPR008995">
    <property type="entry name" value="Mo/tungstate-bd_C_term_dom"/>
</dbReference>
<feature type="domain" description="ABC transporter" evidence="4">
    <location>
        <begin position="23"/>
        <end position="255"/>
    </location>
</feature>
<dbReference type="PROSITE" id="PS50893">
    <property type="entry name" value="ABC_TRANSPORTER_2"/>
    <property type="match status" value="1"/>
</dbReference>
<dbReference type="GO" id="GO:0005524">
    <property type="term" value="F:ATP binding"/>
    <property type="evidence" value="ECO:0007669"/>
    <property type="project" value="UniProtKB-KW"/>
</dbReference>
<keyword evidence="2" id="KW-0547">Nucleotide-binding</keyword>
<proteinExistence type="predicted"/>
<dbReference type="InterPro" id="IPR017871">
    <property type="entry name" value="ABC_transporter-like_CS"/>
</dbReference>
<dbReference type="EMBL" id="JBIALX010000019">
    <property type="protein sequence ID" value="MFF0457821.1"/>
    <property type="molecule type" value="Genomic_DNA"/>
</dbReference>
<dbReference type="Pfam" id="PF00005">
    <property type="entry name" value="ABC_tran"/>
    <property type="match status" value="1"/>
</dbReference>
<dbReference type="SMART" id="SM00382">
    <property type="entry name" value="AAA"/>
    <property type="match status" value="1"/>
</dbReference>
<keyword evidence="3 5" id="KW-0067">ATP-binding</keyword>
<comment type="caution">
    <text evidence="5">The sequence shown here is derived from an EMBL/GenBank/DDBJ whole genome shotgun (WGS) entry which is preliminary data.</text>
</comment>
<gene>
    <name evidence="5" type="ORF">ACFYTH_31060</name>
</gene>
<evidence type="ECO:0000313" key="6">
    <source>
        <dbReference type="Proteomes" id="UP001601521"/>
    </source>
</evidence>
<dbReference type="InterPro" id="IPR003439">
    <property type="entry name" value="ABC_transporter-like_ATP-bd"/>
</dbReference>
<dbReference type="PROSITE" id="PS00211">
    <property type="entry name" value="ABC_TRANSPORTER_1"/>
    <property type="match status" value="1"/>
</dbReference>
<evidence type="ECO:0000259" key="4">
    <source>
        <dbReference type="PROSITE" id="PS50893"/>
    </source>
</evidence>
<keyword evidence="6" id="KW-1185">Reference proteome</keyword>
<dbReference type="Proteomes" id="UP001601521">
    <property type="component" value="Unassembled WGS sequence"/>
</dbReference>
<evidence type="ECO:0000256" key="2">
    <source>
        <dbReference type="ARBA" id="ARBA00022741"/>
    </source>
</evidence>
<dbReference type="SUPFAM" id="SSF50331">
    <property type="entry name" value="MOP-like"/>
    <property type="match status" value="1"/>
</dbReference>
<dbReference type="Gene3D" id="3.40.50.300">
    <property type="entry name" value="P-loop containing nucleotide triphosphate hydrolases"/>
    <property type="match status" value="1"/>
</dbReference>
<evidence type="ECO:0000313" key="5">
    <source>
        <dbReference type="EMBL" id="MFF0457821.1"/>
    </source>
</evidence>
<dbReference type="InterPro" id="IPR047641">
    <property type="entry name" value="ABC_transpr_MalK/UgpC-like"/>
</dbReference>
<dbReference type="InterPro" id="IPR003593">
    <property type="entry name" value="AAA+_ATPase"/>
</dbReference>
<reference evidence="5 6" key="1">
    <citation type="submission" date="2024-10" db="EMBL/GenBank/DDBJ databases">
        <title>The Natural Products Discovery Center: Release of the First 8490 Sequenced Strains for Exploring Actinobacteria Biosynthetic Diversity.</title>
        <authorList>
            <person name="Kalkreuter E."/>
            <person name="Kautsar S.A."/>
            <person name="Yang D."/>
            <person name="Bader C.D."/>
            <person name="Teijaro C.N."/>
            <person name="Fluegel L."/>
            <person name="Davis C.M."/>
            <person name="Simpson J.R."/>
            <person name="Lauterbach L."/>
            <person name="Steele A.D."/>
            <person name="Gui C."/>
            <person name="Meng S."/>
            <person name="Li G."/>
            <person name="Viehrig K."/>
            <person name="Ye F."/>
            <person name="Su P."/>
            <person name="Kiefer A.F."/>
            <person name="Nichols A."/>
            <person name="Cepeda A.J."/>
            <person name="Yan W."/>
            <person name="Fan B."/>
            <person name="Jiang Y."/>
            <person name="Adhikari A."/>
            <person name="Zheng C.-J."/>
            <person name="Schuster L."/>
            <person name="Cowan T.M."/>
            <person name="Smanski M.J."/>
            <person name="Chevrette M.G."/>
            <person name="De Carvalho L.P.S."/>
            <person name="Shen B."/>
        </authorList>
    </citation>
    <scope>NUCLEOTIDE SEQUENCE [LARGE SCALE GENOMIC DNA]</scope>
    <source>
        <strain evidence="5 6">NPDC004550</strain>
    </source>
</reference>
<dbReference type="PANTHER" id="PTHR43875:SF4">
    <property type="entry name" value="GLUCOSE IMPORT ATP-BINDING PROTEIN GLCV"/>
    <property type="match status" value="1"/>
</dbReference>